<gene>
    <name evidence="5" type="ORF">IQ266_27110</name>
</gene>
<evidence type="ECO:0000256" key="2">
    <source>
        <dbReference type="ARBA" id="ARBA00022679"/>
    </source>
</evidence>
<dbReference type="AlphaFoldDB" id="A0A928VWE6"/>
<dbReference type="PANTHER" id="PTHR21015">
    <property type="entry name" value="UDP-N-ACETYLGLUCOSAMINE--N-ACETYLMURAMYL-(PENTAPEPTIDE) PYROPHOSPHORYL-UNDECAPRENOL N-ACETYLGLUCOSAMINE TRANSFERASE 1"/>
    <property type="match status" value="1"/>
</dbReference>
<dbReference type="GO" id="GO:0016758">
    <property type="term" value="F:hexosyltransferase activity"/>
    <property type="evidence" value="ECO:0007669"/>
    <property type="project" value="InterPro"/>
</dbReference>
<reference evidence="5" key="1">
    <citation type="submission" date="2020-10" db="EMBL/GenBank/DDBJ databases">
        <authorList>
            <person name="Castelo-Branco R."/>
            <person name="Eusebio N."/>
            <person name="Adriana R."/>
            <person name="Vieira A."/>
            <person name="Brugerolle De Fraissinette N."/>
            <person name="Rezende De Castro R."/>
            <person name="Schneider M.P."/>
            <person name="Vasconcelos V."/>
            <person name="Leao P.N."/>
        </authorList>
    </citation>
    <scope>NUCLEOTIDE SEQUENCE</scope>
    <source>
        <strain evidence="5">LEGE 11480</strain>
    </source>
</reference>
<feature type="domain" description="Glycosyl transferase family 28 C-terminal" evidence="4">
    <location>
        <begin position="102"/>
        <end position="259"/>
    </location>
</feature>
<organism evidence="5 6">
    <name type="scientific">Romeriopsis navalis LEGE 11480</name>
    <dbReference type="NCBI Taxonomy" id="2777977"/>
    <lineage>
        <taxon>Bacteria</taxon>
        <taxon>Bacillati</taxon>
        <taxon>Cyanobacteriota</taxon>
        <taxon>Cyanophyceae</taxon>
        <taxon>Leptolyngbyales</taxon>
        <taxon>Leptolyngbyaceae</taxon>
        <taxon>Romeriopsis</taxon>
        <taxon>Romeriopsis navalis</taxon>
    </lineage>
</organism>
<dbReference type="Pfam" id="PF04101">
    <property type="entry name" value="Glyco_tran_28_C"/>
    <property type="match status" value="1"/>
</dbReference>
<dbReference type="GO" id="GO:0005975">
    <property type="term" value="P:carbohydrate metabolic process"/>
    <property type="evidence" value="ECO:0007669"/>
    <property type="project" value="InterPro"/>
</dbReference>
<dbReference type="Proteomes" id="UP000625316">
    <property type="component" value="Unassembled WGS sequence"/>
</dbReference>
<keyword evidence="1" id="KW-0328">Glycosyltransferase</keyword>
<evidence type="ECO:0000259" key="4">
    <source>
        <dbReference type="Pfam" id="PF04101"/>
    </source>
</evidence>
<dbReference type="Gene3D" id="3.40.50.2000">
    <property type="entry name" value="Glycogen Phosphorylase B"/>
    <property type="match status" value="2"/>
</dbReference>
<keyword evidence="2 5" id="KW-0808">Transferase</keyword>
<proteinExistence type="predicted"/>
<dbReference type="PANTHER" id="PTHR21015:SF22">
    <property type="entry name" value="GLYCOSYLTRANSFERASE"/>
    <property type="match status" value="1"/>
</dbReference>
<dbReference type="SUPFAM" id="SSF53756">
    <property type="entry name" value="UDP-Glycosyltransferase/glycogen phosphorylase"/>
    <property type="match status" value="1"/>
</dbReference>
<sequence>MHTRGQIAGVFTTGGYISAPAIIAARMLGLPVVLHESNALPGKVTRLFAPWCSEVLVGFPAAQEHLKKGKITYAGTPVRQQFEDQLNAPLDDLNIPAGVPLIAIVGGSQGAVSVNQVVRQCAPAWIEAGAWVVHQTGDNDPDVDQYHHPHYKPLPFYNKIAALFQRADLVISRAGAATLTELALTQTPCILVPYPYAAEDHQAFNAKVFAKAEAGEMIRQNELNANDLRDRVLNLIQDPQRLQQMAARAGAIAVPDSAAQVAQIMRDKLRQMR</sequence>
<accession>A0A928VWE6</accession>
<name>A0A928VWE6_9CYAN</name>
<protein>
    <submittedName>
        <fullName evidence="5">UDP-N-acetylglucosamine--N-acetylmuramyl-(Pentapeptide) pyrophosphoryl-undecaprenol N-acetylglucosamine transferase</fullName>
    </submittedName>
</protein>
<dbReference type="EMBL" id="JADEXQ010000192">
    <property type="protein sequence ID" value="MBE9033404.1"/>
    <property type="molecule type" value="Genomic_DNA"/>
</dbReference>
<evidence type="ECO:0000313" key="6">
    <source>
        <dbReference type="Proteomes" id="UP000625316"/>
    </source>
</evidence>
<evidence type="ECO:0000256" key="1">
    <source>
        <dbReference type="ARBA" id="ARBA00022676"/>
    </source>
</evidence>
<dbReference type="CDD" id="cd03785">
    <property type="entry name" value="GT28_MurG"/>
    <property type="match status" value="1"/>
</dbReference>
<dbReference type="InterPro" id="IPR004276">
    <property type="entry name" value="GlycoTrans_28_N"/>
</dbReference>
<feature type="domain" description="Glycosyltransferase family 28 N-terminal" evidence="3">
    <location>
        <begin position="7"/>
        <end position="56"/>
    </location>
</feature>
<evidence type="ECO:0000313" key="5">
    <source>
        <dbReference type="EMBL" id="MBE9033404.1"/>
    </source>
</evidence>
<dbReference type="Pfam" id="PF03033">
    <property type="entry name" value="Glyco_transf_28"/>
    <property type="match status" value="1"/>
</dbReference>
<dbReference type="GO" id="GO:1901137">
    <property type="term" value="P:carbohydrate derivative biosynthetic process"/>
    <property type="evidence" value="ECO:0007669"/>
    <property type="project" value="UniProtKB-ARBA"/>
</dbReference>
<evidence type="ECO:0000259" key="3">
    <source>
        <dbReference type="Pfam" id="PF03033"/>
    </source>
</evidence>
<keyword evidence="6" id="KW-1185">Reference proteome</keyword>
<comment type="caution">
    <text evidence="5">The sequence shown here is derived from an EMBL/GenBank/DDBJ whole genome shotgun (WGS) entry which is preliminary data.</text>
</comment>
<dbReference type="InterPro" id="IPR007235">
    <property type="entry name" value="Glyco_trans_28_C"/>
</dbReference>